<dbReference type="InterPro" id="IPR035940">
    <property type="entry name" value="CAP_sf"/>
</dbReference>
<evidence type="ECO:0000313" key="5">
    <source>
        <dbReference type="Proteomes" id="UP000275267"/>
    </source>
</evidence>
<evidence type="ECO:0000259" key="3">
    <source>
        <dbReference type="SMART" id="SM00198"/>
    </source>
</evidence>
<feature type="region of interest" description="Disordered" evidence="1">
    <location>
        <begin position="403"/>
        <end position="427"/>
    </location>
</feature>
<comment type="caution">
    <text evidence="4">The sequence shown here is derived from an EMBL/GenBank/DDBJ whole genome shotgun (WGS) entry which is preliminary data.</text>
</comment>
<dbReference type="Gene3D" id="3.40.33.10">
    <property type="entry name" value="CAP"/>
    <property type="match status" value="1"/>
</dbReference>
<keyword evidence="5" id="KW-1185">Reference proteome</keyword>
<dbReference type="Proteomes" id="UP000275267">
    <property type="component" value="Unassembled WGS sequence"/>
</dbReference>
<dbReference type="SMART" id="SM00198">
    <property type="entry name" value="SCP"/>
    <property type="match status" value="1"/>
</dbReference>
<dbReference type="STRING" id="4540.A0A3L6PYA9"/>
<accession>A0A3L6PYA9</accession>
<feature type="compositionally biased region" description="Low complexity" evidence="1">
    <location>
        <begin position="201"/>
        <end position="210"/>
    </location>
</feature>
<reference evidence="5" key="1">
    <citation type="journal article" date="2019" name="Nat. Commun.">
        <title>The genome of broomcorn millet.</title>
        <authorList>
            <person name="Zou C."/>
            <person name="Miki D."/>
            <person name="Li D."/>
            <person name="Tang Q."/>
            <person name="Xiao L."/>
            <person name="Rajput S."/>
            <person name="Deng P."/>
            <person name="Jia W."/>
            <person name="Huang R."/>
            <person name="Zhang M."/>
            <person name="Sun Y."/>
            <person name="Hu J."/>
            <person name="Fu X."/>
            <person name="Schnable P.S."/>
            <person name="Li F."/>
            <person name="Zhang H."/>
            <person name="Feng B."/>
            <person name="Zhu X."/>
            <person name="Liu R."/>
            <person name="Schnable J.C."/>
            <person name="Zhu J.-K."/>
            <person name="Zhang H."/>
        </authorList>
    </citation>
    <scope>NUCLEOTIDE SEQUENCE [LARGE SCALE GENOMIC DNA]</scope>
</reference>
<feature type="chain" id="PRO_5017997772" evidence="2">
    <location>
        <begin position="24"/>
        <end position="427"/>
    </location>
</feature>
<feature type="signal peptide" evidence="2">
    <location>
        <begin position="1"/>
        <end position="23"/>
    </location>
</feature>
<keyword evidence="2" id="KW-0732">Signal</keyword>
<dbReference type="OrthoDB" id="43654at2759"/>
<dbReference type="AlphaFoldDB" id="A0A3L6PYA9"/>
<sequence>MSSLTYITILSLLALAATPPSDAASTAVAPPPLRAPRGPATVAQFLSAINAARADAGVLPLSWNTTVAQRAKLQLSWLRASAGCDLSKKDGYPTRLHEAMTFFRGPNSRPTPADAVATWVSERQWYDRGADACAPGQECGSYKLVVAQEWRQLGCALVACPSGGAVAVKSEHNAASPTRVFPGGCRNPAPDLRKTERASTPKKTAATAPSATEFDRYDICLLKPVAPRRSPRRDDTVLPLPVAYRPPERRRHEHLPMRPPSAEFRPSQFCSIAGEHPHEETKEIKRQRERAHFASLSAEQRNERNKRKHTPDVGCKQGLVEAHVIIEQDIQERSHSIGGAQEIHGQGITGDIIGPGLFTPGSLGIANVEACCGFLDNGAELFATPIVERNQDLICDTHEINGEDIPGARESPAHGEPQIIDLKQRRR</sequence>
<dbReference type="PANTHER" id="PTHR10334">
    <property type="entry name" value="CYSTEINE-RICH SECRETORY PROTEIN-RELATED"/>
    <property type="match status" value="1"/>
</dbReference>
<name>A0A3L6PYA9_PANMI</name>
<feature type="region of interest" description="Disordered" evidence="1">
    <location>
        <begin position="179"/>
        <end position="210"/>
    </location>
</feature>
<dbReference type="EMBL" id="PQIB02000015">
    <property type="protein sequence ID" value="RLM65701.1"/>
    <property type="molecule type" value="Genomic_DNA"/>
</dbReference>
<organism evidence="4 5">
    <name type="scientific">Panicum miliaceum</name>
    <name type="common">Proso millet</name>
    <name type="synonym">Broomcorn millet</name>
    <dbReference type="NCBI Taxonomy" id="4540"/>
    <lineage>
        <taxon>Eukaryota</taxon>
        <taxon>Viridiplantae</taxon>
        <taxon>Streptophyta</taxon>
        <taxon>Embryophyta</taxon>
        <taxon>Tracheophyta</taxon>
        <taxon>Spermatophyta</taxon>
        <taxon>Magnoliopsida</taxon>
        <taxon>Liliopsida</taxon>
        <taxon>Poales</taxon>
        <taxon>Poaceae</taxon>
        <taxon>PACMAD clade</taxon>
        <taxon>Panicoideae</taxon>
        <taxon>Panicodae</taxon>
        <taxon>Paniceae</taxon>
        <taxon>Panicinae</taxon>
        <taxon>Panicum</taxon>
        <taxon>Panicum sect. Panicum</taxon>
    </lineage>
</organism>
<proteinExistence type="predicted"/>
<dbReference type="InterPro" id="IPR001283">
    <property type="entry name" value="CRISP-related"/>
</dbReference>
<dbReference type="SUPFAM" id="SSF55797">
    <property type="entry name" value="PR-1-like"/>
    <property type="match status" value="1"/>
</dbReference>
<evidence type="ECO:0000313" key="4">
    <source>
        <dbReference type="EMBL" id="RLM65701.1"/>
    </source>
</evidence>
<gene>
    <name evidence="4" type="ORF">C2845_PM16G02410</name>
</gene>
<protein>
    <submittedName>
        <fullName evidence="4">Pathogenesis-related protein 1C-like</fullName>
    </submittedName>
</protein>
<feature type="domain" description="SCP" evidence="3">
    <location>
        <begin position="40"/>
        <end position="176"/>
    </location>
</feature>
<dbReference type="Pfam" id="PF00188">
    <property type="entry name" value="CAP"/>
    <property type="match status" value="1"/>
</dbReference>
<dbReference type="InterPro" id="IPR014044">
    <property type="entry name" value="CAP_dom"/>
</dbReference>
<evidence type="ECO:0000256" key="2">
    <source>
        <dbReference type="SAM" id="SignalP"/>
    </source>
</evidence>
<evidence type="ECO:0000256" key="1">
    <source>
        <dbReference type="SAM" id="MobiDB-lite"/>
    </source>
</evidence>